<dbReference type="EMBL" id="MLFT02000009">
    <property type="protein sequence ID" value="PHT38383.1"/>
    <property type="molecule type" value="Genomic_DNA"/>
</dbReference>
<dbReference type="AlphaFoldDB" id="A0A2G2VZL1"/>
<dbReference type="Pfam" id="PF07727">
    <property type="entry name" value="RVT_2"/>
    <property type="match status" value="1"/>
</dbReference>
<sequence length="144" mass="16817">MNEELATLEENDTWDIVDRPTNAIIIRSRWVYSVKMKADGSLDQYKARLVAQGYKQEYGIDYEETFALVVKMTTVRMLLALASIRSWKLHQLDVKNALLHGDLQKVIYMNPPPGYKHSSPNQVCRLKKSLYGLKQAYRSWFEKF</sequence>
<reference evidence="3" key="2">
    <citation type="journal article" date="2017" name="J. Anim. Genet.">
        <title>Multiple reference genome sequences of hot pepper reveal the massive evolution of plant disease resistance genes by retroduplication.</title>
        <authorList>
            <person name="Kim S."/>
            <person name="Park J."/>
            <person name="Yeom S.-I."/>
            <person name="Kim Y.-M."/>
            <person name="Seo E."/>
            <person name="Kim K.-T."/>
            <person name="Kim M.-S."/>
            <person name="Lee J.M."/>
            <person name="Cheong K."/>
            <person name="Shin H.-S."/>
            <person name="Kim S.-B."/>
            <person name="Han K."/>
            <person name="Lee J."/>
            <person name="Park M."/>
            <person name="Lee H.-A."/>
            <person name="Lee H.-Y."/>
            <person name="Lee Y."/>
            <person name="Oh S."/>
            <person name="Lee J.H."/>
            <person name="Choi E."/>
            <person name="Choi E."/>
            <person name="Lee S.E."/>
            <person name="Jeon J."/>
            <person name="Kim H."/>
            <person name="Choi G."/>
            <person name="Song H."/>
            <person name="Lee J."/>
            <person name="Lee S.-C."/>
            <person name="Kwon J.-K."/>
            <person name="Lee H.-Y."/>
            <person name="Koo N."/>
            <person name="Hong Y."/>
            <person name="Kim R.W."/>
            <person name="Kang W.-H."/>
            <person name="Huh J.H."/>
            <person name="Kang B.-C."/>
            <person name="Yang T.-J."/>
            <person name="Lee Y.-H."/>
            <person name="Bennetzen J.L."/>
            <person name="Choi D."/>
        </authorList>
    </citation>
    <scope>NUCLEOTIDE SEQUENCE [LARGE SCALE GENOMIC DNA]</scope>
    <source>
        <strain evidence="3">cv. PBC81</strain>
    </source>
</reference>
<evidence type="ECO:0000313" key="2">
    <source>
        <dbReference type="EMBL" id="PHT38383.1"/>
    </source>
</evidence>
<proteinExistence type="predicted"/>
<dbReference type="InterPro" id="IPR013103">
    <property type="entry name" value="RVT_2"/>
</dbReference>
<dbReference type="OrthoDB" id="411615at2759"/>
<organism evidence="2 3">
    <name type="scientific">Capsicum baccatum</name>
    <name type="common">Peruvian pepper</name>
    <dbReference type="NCBI Taxonomy" id="33114"/>
    <lineage>
        <taxon>Eukaryota</taxon>
        <taxon>Viridiplantae</taxon>
        <taxon>Streptophyta</taxon>
        <taxon>Embryophyta</taxon>
        <taxon>Tracheophyta</taxon>
        <taxon>Spermatophyta</taxon>
        <taxon>Magnoliopsida</taxon>
        <taxon>eudicotyledons</taxon>
        <taxon>Gunneridae</taxon>
        <taxon>Pentapetalae</taxon>
        <taxon>asterids</taxon>
        <taxon>lamiids</taxon>
        <taxon>Solanales</taxon>
        <taxon>Solanaceae</taxon>
        <taxon>Solanoideae</taxon>
        <taxon>Capsiceae</taxon>
        <taxon>Capsicum</taxon>
    </lineage>
</organism>
<name>A0A2G2VZL1_CAPBA</name>
<feature type="domain" description="Reverse transcriptase Ty1/copia-type" evidence="1">
    <location>
        <begin position="11"/>
        <end position="143"/>
    </location>
</feature>
<dbReference type="InterPro" id="IPR043502">
    <property type="entry name" value="DNA/RNA_pol_sf"/>
</dbReference>
<reference evidence="2 3" key="1">
    <citation type="journal article" date="2017" name="Genome Biol.">
        <title>New reference genome sequences of hot pepper reveal the massive evolution of plant disease-resistance genes by retroduplication.</title>
        <authorList>
            <person name="Kim S."/>
            <person name="Park J."/>
            <person name="Yeom S.I."/>
            <person name="Kim Y.M."/>
            <person name="Seo E."/>
            <person name="Kim K.T."/>
            <person name="Kim M.S."/>
            <person name="Lee J.M."/>
            <person name="Cheong K."/>
            <person name="Shin H.S."/>
            <person name="Kim S.B."/>
            <person name="Han K."/>
            <person name="Lee J."/>
            <person name="Park M."/>
            <person name="Lee H.A."/>
            <person name="Lee H.Y."/>
            <person name="Lee Y."/>
            <person name="Oh S."/>
            <person name="Lee J.H."/>
            <person name="Choi E."/>
            <person name="Choi E."/>
            <person name="Lee S.E."/>
            <person name="Jeon J."/>
            <person name="Kim H."/>
            <person name="Choi G."/>
            <person name="Song H."/>
            <person name="Lee J."/>
            <person name="Lee S.C."/>
            <person name="Kwon J.K."/>
            <person name="Lee H.Y."/>
            <person name="Koo N."/>
            <person name="Hong Y."/>
            <person name="Kim R.W."/>
            <person name="Kang W.H."/>
            <person name="Huh J.H."/>
            <person name="Kang B.C."/>
            <person name="Yang T.J."/>
            <person name="Lee Y.H."/>
            <person name="Bennetzen J.L."/>
            <person name="Choi D."/>
        </authorList>
    </citation>
    <scope>NUCLEOTIDE SEQUENCE [LARGE SCALE GENOMIC DNA]</scope>
    <source>
        <strain evidence="3">cv. PBC81</strain>
    </source>
</reference>
<accession>A0A2G2VZL1</accession>
<comment type="caution">
    <text evidence="2">The sequence shown here is derived from an EMBL/GenBank/DDBJ whole genome shotgun (WGS) entry which is preliminary data.</text>
</comment>
<keyword evidence="3" id="KW-1185">Reference proteome</keyword>
<dbReference type="SUPFAM" id="SSF56672">
    <property type="entry name" value="DNA/RNA polymerases"/>
    <property type="match status" value="1"/>
</dbReference>
<protein>
    <submittedName>
        <fullName evidence="2">Copia protein</fullName>
    </submittedName>
</protein>
<evidence type="ECO:0000259" key="1">
    <source>
        <dbReference type="Pfam" id="PF07727"/>
    </source>
</evidence>
<gene>
    <name evidence="2" type="ORF">CQW23_21956</name>
</gene>
<dbReference type="STRING" id="33114.A0A2G2VZL1"/>
<evidence type="ECO:0000313" key="3">
    <source>
        <dbReference type="Proteomes" id="UP000224567"/>
    </source>
</evidence>
<dbReference type="Proteomes" id="UP000224567">
    <property type="component" value="Unassembled WGS sequence"/>
</dbReference>